<feature type="transmembrane region" description="Helical" evidence="1">
    <location>
        <begin position="116"/>
        <end position="140"/>
    </location>
</feature>
<reference evidence="3" key="1">
    <citation type="submission" date="2023-06" db="EMBL/GenBank/DDBJ databases">
        <title>Genome-scale phylogeny and comparative genomics of the fungal order Sordariales.</title>
        <authorList>
            <consortium name="Lawrence Berkeley National Laboratory"/>
            <person name="Hensen N."/>
            <person name="Bonometti L."/>
            <person name="Westerberg I."/>
            <person name="Brannstrom I.O."/>
            <person name="Guillou S."/>
            <person name="Cros-Aarteil S."/>
            <person name="Calhoun S."/>
            <person name="Haridas S."/>
            <person name="Kuo A."/>
            <person name="Mondo S."/>
            <person name="Pangilinan J."/>
            <person name="Riley R."/>
            <person name="Labutti K."/>
            <person name="Andreopoulos B."/>
            <person name="Lipzen A."/>
            <person name="Chen C."/>
            <person name="Yanf M."/>
            <person name="Daum C."/>
            <person name="Ng V."/>
            <person name="Clum A."/>
            <person name="Steindorff A."/>
            <person name="Ohm R."/>
            <person name="Martin F."/>
            <person name="Silar P."/>
            <person name="Natvig D."/>
            <person name="Lalanne C."/>
            <person name="Gautier V."/>
            <person name="Ament-Velasquez S.L."/>
            <person name="Kruys A."/>
            <person name="Hutchinson M.I."/>
            <person name="Powell A.J."/>
            <person name="Barry K."/>
            <person name="Miller A.N."/>
            <person name="Grigoriev I.V."/>
            <person name="Debuchy R."/>
            <person name="Gladieux P."/>
            <person name="Thoren M.H."/>
            <person name="Johannesson H."/>
        </authorList>
    </citation>
    <scope>NUCLEOTIDE SEQUENCE</scope>
    <source>
        <strain evidence="3">CBS 540.89</strain>
    </source>
</reference>
<dbReference type="EMBL" id="JAUKTV010000006">
    <property type="protein sequence ID" value="KAK0736284.1"/>
    <property type="molecule type" value="Genomic_DNA"/>
</dbReference>
<dbReference type="Proteomes" id="UP001172159">
    <property type="component" value="Unassembled WGS sequence"/>
</dbReference>
<protein>
    <submittedName>
        <fullName evidence="3">Uncharacterized protein</fullName>
    </submittedName>
</protein>
<accession>A0AA40BL73</accession>
<dbReference type="AlphaFoldDB" id="A0AA40BL73"/>
<keyword evidence="1" id="KW-0812">Transmembrane</keyword>
<comment type="caution">
    <text evidence="3">The sequence shown here is derived from an EMBL/GenBank/DDBJ whole genome shotgun (WGS) entry which is preliminary data.</text>
</comment>
<keyword evidence="4" id="KW-1185">Reference proteome</keyword>
<evidence type="ECO:0000313" key="3">
    <source>
        <dbReference type="EMBL" id="KAK0736284.1"/>
    </source>
</evidence>
<evidence type="ECO:0000313" key="4">
    <source>
        <dbReference type="Proteomes" id="UP001172159"/>
    </source>
</evidence>
<organism evidence="3 4">
    <name type="scientific">Apiosordaria backusii</name>
    <dbReference type="NCBI Taxonomy" id="314023"/>
    <lineage>
        <taxon>Eukaryota</taxon>
        <taxon>Fungi</taxon>
        <taxon>Dikarya</taxon>
        <taxon>Ascomycota</taxon>
        <taxon>Pezizomycotina</taxon>
        <taxon>Sordariomycetes</taxon>
        <taxon>Sordariomycetidae</taxon>
        <taxon>Sordariales</taxon>
        <taxon>Lasiosphaeriaceae</taxon>
        <taxon>Apiosordaria</taxon>
    </lineage>
</organism>
<feature type="chain" id="PRO_5041352443" evidence="2">
    <location>
        <begin position="21"/>
        <end position="160"/>
    </location>
</feature>
<proteinExistence type="predicted"/>
<keyword evidence="1" id="KW-0472">Membrane</keyword>
<evidence type="ECO:0000256" key="2">
    <source>
        <dbReference type="SAM" id="SignalP"/>
    </source>
</evidence>
<name>A0AA40BL73_9PEZI</name>
<gene>
    <name evidence="3" type="ORF">B0T21DRAFT_348365</name>
</gene>
<evidence type="ECO:0000256" key="1">
    <source>
        <dbReference type="SAM" id="Phobius"/>
    </source>
</evidence>
<feature type="signal peptide" evidence="2">
    <location>
        <begin position="1"/>
        <end position="20"/>
    </location>
</feature>
<keyword evidence="1" id="KW-1133">Transmembrane helix</keyword>
<sequence>MPRFPNVLITLLLAWSISLAIKIPSLKTPCKHIGDLQGNPDSCGLIDAPSHQKPRRDEIGDGISSMSSDLTSIQAVATASSWVSGTLNETEGDAKDLGNGVHDWFHSDTNGMSNKALLGVIIAVPVIVILAMGWFCWWCCRKRRGNRQSAKRGTIINIGK</sequence>
<keyword evidence="2" id="KW-0732">Signal</keyword>